<accession>A0ABM8GIR9</accession>
<reference evidence="3" key="1">
    <citation type="journal article" date="2019" name="Int. J. Syst. Evol. Microbiol.">
        <title>The Global Catalogue of Microorganisms (GCM) 10K type strain sequencing project: providing services to taxonomists for standard genome sequencing and annotation.</title>
        <authorList>
            <consortium name="The Broad Institute Genomics Platform"/>
            <consortium name="The Broad Institute Genome Sequencing Center for Infectious Disease"/>
            <person name="Wu L."/>
            <person name="Ma J."/>
        </authorList>
    </citation>
    <scope>NUCLEOTIDE SEQUENCE [LARGE SCALE GENOMIC DNA]</scope>
    <source>
        <strain evidence="3">NBRC 108728</strain>
    </source>
</reference>
<protein>
    <submittedName>
        <fullName evidence="2">Deaminase</fullName>
    </submittedName>
</protein>
<dbReference type="PANTHER" id="PTHR38011">
    <property type="entry name" value="DIHYDROFOLATE REDUCTASE FAMILY PROTEIN (AFU_ORTHOLOGUE AFUA_8G06820)"/>
    <property type="match status" value="1"/>
</dbReference>
<gene>
    <name evidence="2" type="ORF">GCM10025867_05220</name>
</gene>
<name>A0ABM8GIR9_9MICO</name>
<dbReference type="InterPro" id="IPR002734">
    <property type="entry name" value="RibDG_C"/>
</dbReference>
<evidence type="ECO:0000313" key="2">
    <source>
        <dbReference type="EMBL" id="BDZ48281.1"/>
    </source>
</evidence>
<proteinExistence type="predicted"/>
<sequence>MVRWESDEGVLMPGRFVYWMNVSLDLFIEREKGEHDDLSGPDWIRLDEPLHLEFNSRARALSMMVQGRVVFDMMDPFWPDARTDQSLPGFAREYGEIWTDMPKVLVSRTRSAAEHNTRIIGGDDDAIEQLAALRRDSAGDIGVGGATLATQLLGAHLLDELLLFTHPVVLGAGRPLFDELAEPLQLDLLEQQTFSQGVTLHRYAVRGAV</sequence>
<feature type="domain" description="Bacterial bifunctional deaminase-reductase C-terminal" evidence="1">
    <location>
        <begin position="20"/>
        <end position="200"/>
    </location>
</feature>
<evidence type="ECO:0000313" key="3">
    <source>
        <dbReference type="Proteomes" id="UP001321486"/>
    </source>
</evidence>
<dbReference type="PANTHER" id="PTHR38011:SF11">
    <property type="entry name" value="2,5-DIAMINO-6-RIBOSYLAMINO-4(3H)-PYRIMIDINONE 5'-PHOSPHATE REDUCTASE"/>
    <property type="match status" value="1"/>
</dbReference>
<keyword evidence="3" id="KW-1185">Reference proteome</keyword>
<dbReference type="Gene3D" id="3.40.430.10">
    <property type="entry name" value="Dihydrofolate Reductase, subunit A"/>
    <property type="match status" value="1"/>
</dbReference>
<dbReference type="Proteomes" id="UP001321486">
    <property type="component" value="Chromosome"/>
</dbReference>
<dbReference type="InterPro" id="IPR024072">
    <property type="entry name" value="DHFR-like_dom_sf"/>
</dbReference>
<evidence type="ECO:0000259" key="1">
    <source>
        <dbReference type="Pfam" id="PF01872"/>
    </source>
</evidence>
<dbReference type="EMBL" id="AP027732">
    <property type="protein sequence ID" value="BDZ48281.1"/>
    <property type="molecule type" value="Genomic_DNA"/>
</dbReference>
<dbReference type="SUPFAM" id="SSF53597">
    <property type="entry name" value="Dihydrofolate reductase-like"/>
    <property type="match status" value="1"/>
</dbReference>
<organism evidence="2 3">
    <name type="scientific">Frondihabitans sucicola</name>
    <dbReference type="NCBI Taxonomy" id="1268041"/>
    <lineage>
        <taxon>Bacteria</taxon>
        <taxon>Bacillati</taxon>
        <taxon>Actinomycetota</taxon>
        <taxon>Actinomycetes</taxon>
        <taxon>Micrococcales</taxon>
        <taxon>Microbacteriaceae</taxon>
        <taxon>Frondihabitans</taxon>
    </lineage>
</organism>
<dbReference type="Pfam" id="PF01872">
    <property type="entry name" value="RibD_C"/>
    <property type="match status" value="1"/>
</dbReference>
<dbReference type="InterPro" id="IPR050765">
    <property type="entry name" value="Riboflavin_Biosynth_HTPR"/>
</dbReference>